<evidence type="ECO:0000256" key="7">
    <source>
        <dbReference type="ARBA" id="ARBA00022777"/>
    </source>
</evidence>
<comment type="catalytic activity">
    <reaction evidence="1">
        <text>ATP + protein L-histidine = ADP + protein N-phospho-L-histidine.</text>
        <dbReference type="EC" id="2.7.13.3"/>
    </reaction>
</comment>
<keyword evidence="7" id="KW-0418">Kinase</keyword>
<dbReference type="Gene3D" id="6.10.340.10">
    <property type="match status" value="1"/>
</dbReference>
<keyword evidence="5" id="KW-0808">Transferase</keyword>
<evidence type="ECO:0000256" key="3">
    <source>
        <dbReference type="ARBA" id="ARBA00012438"/>
    </source>
</evidence>
<dbReference type="SUPFAM" id="SSF158472">
    <property type="entry name" value="HAMP domain-like"/>
    <property type="match status" value="1"/>
</dbReference>
<evidence type="ECO:0000256" key="4">
    <source>
        <dbReference type="ARBA" id="ARBA00022553"/>
    </source>
</evidence>
<dbReference type="CDD" id="cd06225">
    <property type="entry name" value="HAMP"/>
    <property type="match status" value="1"/>
</dbReference>
<evidence type="ECO:0000256" key="10">
    <source>
        <dbReference type="ARBA" id="ARBA00023136"/>
    </source>
</evidence>
<proteinExistence type="predicted"/>
<dbReference type="Pfam" id="PF02518">
    <property type="entry name" value="HATPase_c"/>
    <property type="match status" value="1"/>
</dbReference>
<dbReference type="RefSeq" id="WP_208253886.1">
    <property type="nucleotide sequence ID" value="NZ_JAGEOJ010000002.1"/>
</dbReference>
<comment type="caution">
    <text evidence="14">The sequence shown here is derived from an EMBL/GenBank/DDBJ whole genome shotgun (WGS) entry which is preliminary data.</text>
</comment>
<dbReference type="CDD" id="cd00082">
    <property type="entry name" value="HisKA"/>
    <property type="match status" value="1"/>
</dbReference>
<comment type="subcellular location">
    <subcellularLocation>
        <location evidence="2">Cell membrane</location>
    </subcellularLocation>
</comment>
<keyword evidence="9" id="KW-0902">Two-component regulatory system</keyword>
<dbReference type="SMART" id="SM00387">
    <property type="entry name" value="HATPase_c"/>
    <property type="match status" value="1"/>
</dbReference>
<dbReference type="PROSITE" id="PS50109">
    <property type="entry name" value="HIS_KIN"/>
    <property type="match status" value="1"/>
</dbReference>
<dbReference type="AlphaFoldDB" id="A0A939P6I1"/>
<dbReference type="GO" id="GO:0000155">
    <property type="term" value="F:phosphorelay sensor kinase activity"/>
    <property type="evidence" value="ECO:0007669"/>
    <property type="project" value="InterPro"/>
</dbReference>
<evidence type="ECO:0000259" key="13">
    <source>
        <dbReference type="PROSITE" id="PS50885"/>
    </source>
</evidence>
<dbReference type="InterPro" id="IPR003661">
    <property type="entry name" value="HisK_dim/P_dom"/>
</dbReference>
<keyword evidence="15" id="KW-1185">Reference proteome</keyword>
<dbReference type="InterPro" id="IPR003660">
    <property type="entry name" value="HAMP_dom"/>
</dbReference>
<dbReference type="InterPro" id="IPR003594">
    <property type="entry name" value="HATPase_dom"/>
</dbReference>
<dbReference type="Gene3D" id="3.30.565.10">
    <property type="entry name" value="Histidine kinase-like ATPase, C-terminal domain"/>
    <property type="match status" value="1"/>
</dbReference>
<dbReference type="Gene3D" id="1.10.287.130">
    <property type="match status" value="1"/>
</dbReference>
<sequence>MIPLRIRLIAAFTAVALLSSALASGIAYVLVRRAMLQRTQDAMITQVRQTVSRMVPAELPPDTGSLLAGELEQALTSPDGRVKAFALPLPLYGPIPPALPGLSRLHVRPAAAFLAKAQGSADTMVYQRVVSHGRPYLLVAARPTAYQTTINEPERQTPPMVIVSVSLEKEAADLRSFGWAVTVADSAAVVAALVLALLATRGVLRPVRRLASATRDLGEGRLQSRVEVKGRDELADLARSFNDMAGTLQETVTELRAMEASSRRFVADVSHELRTPLTSMIAVAELLAEDDARAVDAPVATGLIVEETRRLGQLVEHLIEISRFDSGAATLVPDNVVIADAVAATLAARGWTGELAVTGPADLVARVDPRRFDVIVANLAGNALKHGRPPVTLDFGPAERHGRQGFQVTVADRGPGIPGEVLSSIFDRFVKVEAARSRSEGSGLGLSIAWENAALHGGVLRGDNGEDGGAVFSLWLPIGEDAAEGEGA</sequence>
<evidence type="ECO:0000313" key="15">
    <source>
        <dbReference type="Proteomes" id="UP000669179"/>
    </source>
</evidence>
<evidence type="ECO:0000259" key="12">
    <source>
        <dbReference type="PROSITE" id="PS50109"/>
    </source>
</evidence>
<keyword evidence="10 11" id="KW-0472">Membrane</keyword>
<feature type="domain" description="HAMP" evidence="13">
    <location>
        <begin position="201"/>
        <end position="253"/>
    </location>
</feature>
<dbReference type="FunFam" id="1.10.287.130:FF:000001">
    <property type="entry name" value="Two-component sensor histidine kinase"/>
    <property type="match status" value="1"/>
</dbReference>
<organism evidence="14 15">
    <name type="scientific">Actinomadura barringtoniae</name>
    <dbReference type="NCBI Taxonomy" id="1427535"/>
    <lineage>
        <taxon>Bacteria</taxon>
        <taxon>Bacillati</taxon>
        <taxon>Actinomycetota</taxon>
        <taxon>Actinomycetes</taxon>
        <taxon>Streptosporangiales</taxon>
        <taxon>Thermomonosporaceae</taxon>
        <taxon>Actinomadura</taxon>
    </lineage>
</organism>
<dbReference type="InterPro" id="IPR050428">
    <property type="entry name" value="TCS_sensor_his_kinase"/>
</dbReference>
<dbReference type="EC" id="2.7.13.3" evidence="3"/>
<protein>
    <recommendedName>
        <fullName evidence="3">histidine kinase</fullName>
        <ecNumber evidence="3">2.7.13.3</ecNumber>
    </recommendedName>
</protein>
<dbReference type="GO" id="GO:0005886">
    <property type="term" value="C:plasma membrane"/>
    <property type="evidence" value="ECO:0007669"/>
    <property type="project" value="UniProtKB-SubCell"/>
</dbReference>
<evidence type="ECO:0000256" key="2">
    <source>
        <dbReference type="ARBA" id="ARBA00004236"/>
    </source>
</evidence>
<gene>
    <name evidence="14" type="ORF">J4573_04125</name>
</gene>
<dbReference type="PANTHER" id="PTHR45436:SF5">
    <property type="entry name" value="SENSOR HISTIDINE KINASE TRCS"/>
    <property type="match status" value="1"/>
</dbReference>
<evidence type="ECO:0000256" key="11">
    <source>
        <dbReference type="SAM" id="Phobius"/>
    </source>
</evidence>
<dbReference type="SUPFAM" id="SSF55874">
    <property type="entry name" value="ATPase domain of HSP90 chaperone/DNA topoisomerase II/histidine kinase"/>
    <property type="match status" value="1"/>
</dbReference>
<dbReference type="Pfam" id="PF00512">
    <property type="entry name" value="HisKA"/>
    <property type="match status" value="1"/>
</dbReference>
<dbReference type="Proteomes" id="UP000669179">
    <property type="component" value="Unassembled WGS sequence"/>
</dbReference>
<dbReference type="EMBL" id="JAGEOJ010000002">
    <property type="protein sequence ID" value="MBO2446263.1"/>
    <property type="molecule type" value="Genomic_DNA"/>
</dbReference>
<evidence type="ECO:0000313" key="14">
    <source>
        <dbReference type="EMBL" id="MBO2446263.1"/>
    </source>
</evidence>
<dbReference type="Pfam" id="PF00672">
    <property type="entry name" value="HAMP"/>
    <property type="match status" value="1"/>
</dbReference>
<evidence type="ECO:0000256" key="8">
    <source>
        <dbReference type="ARBA" id="ARBA00022989"/>
    </source>
</evidence>
<dbReference type="SMART" id="SM00388">
    <property type="entry name" value="HisKA"/>
    <property type="match status" value="1"/>
</dbReference>
<dbReference type="CDD" id="cd00075">
    <property type="entry name" value="HATPase"/>
    <property type="match status" value="1"/>
</dbReference>
<keyword evidence="8 11" id="KW-1133">Transmembrane helix</keyword>
<dbReference type="PRINTS" id="PR00344">
    <property type="entry name" value="BCTRLSENSOR"/>
</dbReference>
<keyword evidence="4" id="KW-0597">Phosphoprotein</keyword>
<evidence type="ECO:0000256" key="6">
    <source>
        <dbReference type="ARBA" id="ARBA00022692"/>
    </source>
</evidence>
<dbReference type="PANTHER" id="PTHR45436">
    <property type="entry name" value="SENSOR HISTIDINE KINASE YKOH"/>
    <property type="match status" value="1"/>
</dbReference>
<dbReference type="InterPro" id="IPR005467">
    <property type="entry name" value="His_kinase_dom"/>
</dbReference>
<evidence type="ECO:0000256" key="9">
    <source>
        <dbReference type="ARBA" id="ARBA00023012"/>
    </source>
</evidence>
<accession>A0A939P6I1</accession>
<name>A0A939P6I1_9ACTN</name>
<dbReference type="SUPFAM" id="SSF47384">
    <property type="entry name" value="Homodimeric domain of signal transducing histidine kinase"/>
    <property type="match status" value="1"/>
</dbReference>
<reference evidence="14" key="1">
    <citation type="submission" date="2021-03" db="EMBL/GenBank/DDBJ databases">
        <authorList>
            <person name="Kanchanasin P."/>
            <person name="Saeng-In P."/>
            <person name="Phongsopitanun W."/>
            <person name="Yuki M."/>
            <person name="Kudo T."/>
            <person name="Ohkuma M."/>
            <person name="Tanasupawat S."/>
        </authorList>
    </citation>
    <scope>NUCLEOTIDE SEQUENCE</scope>
    <source>
        <strain evidence="14">GKU 128</strain>
    </source>
</reference>
<feature type="transmembrane region" description="Helical" evidence="11">
    <location>
        <begin position="177"/>
        <end position="199"/>
    </location>
</feature>
<evidence type="ECO:0000256" key="1">
    <source>
        <dbReference type="ARBA" id="ARBA00000085"/>
    </source>
</evidence>
<dbReference type="SMART" id="SM00304">
    <property type="entry name" value="HAMP"/>
    <property type="match status" value="1"/>
</dbReference>
<feature type="domain" description="Histidine kinase" evidence="12">
    <location>
        <begin position="268"/>
        <end position="480"/>
    </location>
</feature>
<dbReference type="InterPro" id="IPR036097">
    <property type="entry name" value="HisK_dim/P_sf"/>
</dbReference>
<evidence type="ECO:0000256" key="5">
    <source>
        <dbReference type="ARBA" id="ARBA00022679"/>
    </source>
</evidence>
<dbReference type="InterPro" id="IPR004358">
    <property type="entry name" value="Sig_transdc_His_kin-like_C"/>
</dbReference>
<dbReference type="InterPro" id="IPR036890">
    <property type="entry name" value="HATPase_C_sf"/>
</dbReference>
<dbReference type="PROSITE" id="PS50885">
    <property type="entry name" value="HAMP"/>
    <property type="match status" value="1"/>
</dbReference>
<keyword evidence="6 11" id="KW-0812">Transmembrane</keyword>